<evidence type="ECO:0000313" key="2">
    <source>
        <dbReference type="EMBL" id="UZG51990.1"/>
    </source>
</evidence>
<keyword evidence="2" id="KW-0614">Plasmid</keyword>
<accession>A0AA47AFJ1</accession>
<feature type="signal peptide" evidence="1">
    <location>
        <begin position="1"/>
        <end position="22"/>
    </location>
</feature>
<feature type="chain" id="PRO_5041226621" description="Lipoprotein" evidence="1">
    <location>
        <begin position="23"/>
        <end position="179"/>
    </location>
</feature>
<organism evidence="2 3">
    <name type="scientific">Veillonella rogosae</name>
    <dbReference type="NCBI Taxonomy" id="423477"/>
    <lineage>
        <taxon>Bacteria</taxon>
        <taxon>Bacillati</taxon>
        <taxon>Bacillota</taxon>
        <taxon>Negativicutes</taxon>
        <taxon>Veillonellales</taxon>
        <taxon>Veillonellaceae</taxon>
        <taxon>Veillonella</taxon>
    </lineage>
</organism>
<sequence>MKKIMTFILAVMSILSICILFTGCGTQTVEDITGEYIWIENGKEKEEPNKHYYLLVLEKDTTYENKPAFQLRFSEQRYNPDLGKYYYVNNDFYVDAKTLQSFDLESHTFKLKDSNIIILDSVQYKKISSKTVSINDTNFTDDKLIQELVKIPKFYKMDDTHISDSFSGFTTELRQYIYY</sequence>
<protein>
    <recommendedName>
        <fullName evidence="4">Lipoprotein</fullName>
    </recommendedName>
</protein>
<geneLocation type="plasmid" evidence="2 3">
    <name>pVr3468</name>
</geneLocation>
<reference evidence="2" key="1">
    <citation type="submission" date="2022-11" db="EMBL/GenBank/DDBJ databases">
        <title>Complete genome sequence of Veillonella rogosae KCOM 3468 isolated from human Subgingival dental plaque of Chronic peridontitis Lesion.</title>
        <authorList>
            <person name="Park S.-N."/>
            <person name="Lim Y.K."/>
            <person name="Kook J.-K."/>
        </authorList>
    </citation>
    <scope>NUCLEOTIDE SEQUENCE</scope>
    <source>
        <strain evidence="2">KCOM 3468</strain>
        <plasmid evidence="2">pVr3468</plasmid>
    </source>
</reference>
<gene>
    <name evidence="2" type="ORF">OKW85_10225</name>
</gene>
<dbReference type="Proteomes" id="UP001164244">
    <property type="component" value="Plasmid pVr3468"/>
</dbReference>
<evidence type="ECO:0000256" key="1">
    <source>
        <dbReference type="SAM" id="SignalP"/>
    </source>
</evidence>
<name>A0AA47AFJ1_9FIRM</name>
<dbReference type="KEGG" id="vrg:OKW85_10225"/>
<evidence type="ECO:0008006" key="4">
    <source>
        <dbReference type="Google" id="ProtNLM"/>
    </source>
</evidence>
<keyword evidence="1" id="KW-0732">Signal</keyword>
<dbReference type="AlphaFoldDB" id="A0AA47AFJ1"/>
<proteinExistence type="predicted"/>
<dbReference type="PROSITE" id="PS51257">
    <property type="entry name" value="PROKAR_LIPOPROTEIN"/>
    <property type="match status" value="1"/>
</dbReference>
<dbReference type="EMBL" id="CP110419">
    <property type="protein sequence ID" value="UZG51990.1"/>
    <property type="molecule type" value="Genomic_DNA"/>
</dbReference>
<evidence type="ECO:0000313" key="3">
    <source>
        <dbReference type="Proteomes" id="UP001164244"/>
    </source>
</evidence>
<dbReference type="RefSeq" id="WP_265139152.1">
    <property type="nucleotide sequence ID" value="NZ_CP110419.1"/>
</dbReference>